<reference evidence="2" key="1">
    <citation type="journal article" date="2016" name="Nature">
        <title>Genome evolution in the allotetraploid frog Xenopus laevis.</title>
        <authorList>
            <person name="Session A.M."/>
            <person name="Uno Y."/>
            <person name="Kwon T."/>
            <person name="Chapman J.A."/>
            <person name="Toyoda A."/>
            <person name="Takahashi S."/>
            <person name="Fukui A."/>
            <person name="Hikosaka A."/>
            <person name="Suzuki A."/>
            <person name="Kondo M."/>
            <person name="van Heeringen S.J."/>
            <person name="Quigley I."/>
            <person name="Heinz S."/>
            <person name="Ogino H."/>
            <person name="Ochi H."/>
            <person name="Hellsten U."/>
            <person name="Lyons J.B."/>
            <person name="Simakov O."/>
            <person name="Putnam N."/>
            <person name="Stites J."/>
            <person name="Kuroki Y."/>
            <person name="Tanaka T."/>
            <person name="Michiue T."/>
            <person name="Watanabe M."/>
            <person name="Bogdanovic O."/>
            <person name="Lister R."/>
            <person name="Georgiou G."/>
            <person name="Paranjpe S.S."/>
            <person name="van Kruijsbergen I."/>
            <person name="Shu S."/>
            <person name="Carlson J."/>
            <person name="Kinoshita T."/>
            <person name="Ohta Y."/>
            <person name="Mawaribuchi S."/>
            <person name="Jenkins J."/>
            <person name="Grimwood J."/>
            <person name="Schmutz J."/>
            <person name="Mitros T."/>
            <person name="Mozaffari S.V."/>
            <person name="Suzuki Y."/>
            <person name="Haramoto Y."/>
            <person name="Yamamoto T.S."/>
            <person name="Takagi C."/>
            <person name="Heald R."/>
            <person name="Miller K."/>
            <person name="Haudenschild C."/>
            <person name="Kitzman J."/>
            <person name="Nakayama T."/>
            <person name="Izutsu Y."/>
            <person name="Robert J."/>
            <person name="Fortriede J."/>
            <person name="Burns K."/>
            <person name="Lotay V."/>
            <person name="Karimi K."/>
            <person name="Yasuoka Y."/>
            <person name="Dichmann D.S."/>
            <person name="Flajnik M.F."/>
            <person name="Houston D.W."/>
            <person name="Shendure J."/>
            <person name="DuPasquier L."/>
            <person name="Vize P.D."/>
            <person name="Zorn A.M."/>
            <person name="Ito M."/>
            <person name="Marcotte E.M."/>
            <person name="Wallingford J.B."/>
            <person name="Ito Y."/>
            <person name="Asashima M."/>
            <person name="Ueno N."/>
            <person name="Matsuda Y."/>
            <person name="Veenstra G.J."/>
            <person name="Fujiyama A."/>
            <person name="Harland R.M."/>
            <person name="Taira M."/>
            <person name="Rokhsar D.S."/>
        </authorList>
    </citation>
    <scope>NUCLEOTIDE SEQUENCE [LARGE SCALE GENOMIC DNA]</scope>
    <source>
        <strain evidence="2">J</strain>
    </source>
</reference>
<organism evidence="1 2">
    <name type="scientific">Xenopus laevis</name>
    <name type="common">African clawed frog</name>
    <dbReference type="NCBI Taxonomy" id="8355"/>
    <lineage>
        <taxon>Eukaryota</taxon>
        <taxon>Metazoa</taxon>
        <taxon>Chordata</taxon>
        <taxon>Craniata</taxon>
        <taxon>Vertebrata</taxon>
        <taxon>Euteleostomi</taxon>
        <taxon>Amphibia</taxon>
        <taxon>Batrachia</taxon>
        <taxon>Anura</taxon>
        <taxon>Pipoidea</taxon>
        <taxon>Pipidae</taxon>
        <taxon>Xenopodinae</taxon>
        <taxon>Xenopus</taxon>
        <taxon>Xenopus</taxon>
    </lineage>
</organism>
<sequence length="76" mass="8974">MGKLYIFISHLSFTFSLCSIKYIDISKSLSGQSKALQLLLNYNSLYHVDKHMEGWTLKHVYFSQLQLQIMEPEFNR</sequence>
<name>A0A974CVZ4_XENLA</name>
<dbReference type="EMBL" id="CM004474">
    <property type="protein sequence ID" value="OCT80924.1"/>
    <property type="molecule type" value="Genomic_DNA"/>
</dbReference>
<accession>A0A974CVZ4</accession>
<protein>
    <submittedName>
        <fullName evidence="1">Uncharacterized protein</fullName>
    </submittedName>
</protein>
<dbReference type="Proteomes" id="UP000694892">
    <property type="component" value="Chromosome 5L"/>
</dbReference>
<gene>
    <name evidence="1" type="ORF">XELAEV_18027737mg</name>
</gene>
<dbReference type="AlphaFoldDB" id="A0A974CVZ4"/>
<evidence type="ECO:0000313" key="2">
    <source>
        <dbReference type="Proteomes" id="UP000694892"/>
    </source>
</evidence>
<evidence type="ECO:0000313" key="1">
    <source>
        <dbReference type="EMBL" id="OCT80924.1"/>
    </source>
</evidence>
<proteinExistence type="predicted"/>